<dbReference type="Proteomes" id="UP000001555">
    <property type="component" value="Unassembled WGS sequence"/>
</dbReference>
<dbReference type="AlphaFoldDB" id="B7P801"/>
<dbReference type="EMBL" id="ABJB010461419">
    <property type="status" value="NOT_ANNOTATED_CDS"/>
    <property type="molecule type" value="Genomic_DNA"/>
</dbReference>
<sequence>MKILLLVAAFSLALAVAKAGLIDGAIFVVLGGSAIAAGLLELGAFTHEAALSYGHVLPSDIHNELHEVKSARLTHEKRIFGDGFYG</sequence>
<dbReference type="HOGENOM" id="CLU_2500401_0_0_1"/>
<accession>B7P801</accession>
<protein>
    <recommendedName>
        <fullName evidence="5">Secreted protein</fullName>
    </recommendedName>
</protein>
<dbReference type="InParanoid" id="B7P801"/>
<reference evidence="3" key="2">
    <citation type="submission" date="2020-05" db="UniProtKB">
        <authorList>
            <consortium name="EnsemblMetazoa"/>
        </authorList>
    </citation>
    <scope>IDENTIFICATION</scope>
    <source>
        <strain evidence="3">wikel</strain>
    </source>
</reference>
<evidence type="ECO:0000313" key="3">
    <source>
        <dbReference type="EnsemblMetazoa" id="ISCW003277-PA"/>
    </source>
</evidence>
<dbReference type="PaxDb" id="6945-B7P801"/>
<gene>
    <name evidence="2" type="ORF">IscW_ISCW003277</name>
</gene>
<keyword evidence="1" id="KW-0732">Signal</keyword>
<feature type="chain" id="PRO_5014567930" description="Secreted protein" evidence="1">
    <location>
        <begin position="20"/>
        <end position="86"/>
    </location>
</feature>
<organism>
    <name type="scientific">Ixodes scapularis</name>
    <name type="common">Black-legged tick</name>
    <name type="synonym">Deer tick</name>
    <dbReference type="NCBI Taxonomy" id="6945"/>
    <lineage>
        <taxon>Eukaryota</taxon>
        <taxon>Metazoa</taxon>
        <taxon>Ecdysozoa</taxon>
        <taxon>Arthropoda</taxon>
        <taxon>Chelicerata</taxon>
        <taxon>Arachnida</taxon>
        <taxon>Acari</taxon>
        <taxon>Parasitiformes</taxon>
        <taxon>Ixodida</taxon>
        <taxon>Ixodoidea</taxon>
        <taxon>Ixodidae</taxon>
        <taxon>Ixodinae</taxon>
        <taxon>Ixodes</taxon>
    </lineage>
</organism>
<dbReference type="EMBL" id="ABJB010766835">
    <property type="status" value="NOT_ANNOTATED_CDS"/>
    <property type="molecule type" value="Genomic_DNA"/>
</dbReference>
<dbReference type="EMBL" id="DS654630">
    <property type="protein sequence ID" value="EEC02723.1"/>
    <property type="molecule type" value="Genomic_DNA"/>
</dbReference>
<reference evidence="2 4" key="1">
    <citation type="submission" date="2008-03" db="EMBL/GenBank/DDBJ databases">
        <title>Annotation of Ixodes scapularis.</title>
        <authorList>
            <consortium name="Ixodes scapularis Genome Project Consortium"/>
            <person name="Caler E."/>
            <person name="Hannick L.I."/>
            <person name="Bidwell S."/>
            <person name="Joardar V."/>
            <person name="Thiagarajan M."/>
            <person name="Amedeo P."/>
            <person name="Galinsky K.J."/>
            <person name="Schobel S."/>
            <person name="Inman J."/>
            <person name="Hostetler J."/>
            <person name="Miller J."/>
            <person name="Hammond M."/>
            <person name="Megy K."/>
            <person name="Lawson D."/>
            <person name="Kodira C."/>
            <person name="Sutton G."/>
            <person name="Meyer J."/>
            <person name="Hill C.A."/>
            <person name="Birren B."/>
            <person name="Nene V."/>
            <person name="Collins F."/>
            <person name="Alarcon-Chaidez F."/>
            <person name="Wikel S."/>
            <person name="Strausberg R."/>
        </authorList>
    </citation>
    <scope>NUCLEOTIDE SEQUENCE [LARGE SCALE GENOMIC DNA]</scope>
    <source>
        <strain evidence="4">Wikel</strain>
        <strain evidence="2">Wikel colony</strain>
    </source>
</reference>
<dbReference type="EnsemblMetazoa" id="ISCW003277-RA">
    <property type="protein sequence ID" value="ISCW003277-PA"/>
    <property type="gene ID" value="ISCW003277"/>
</dbReference>
<keyword evidence="4" id="KW-1185">Reference proteome</keyword>
<evidence type="ECO:0000313" key="2">
    <source>
        <dbReference type="EMBL" id="EEC02723.1"/>
    </source>
</evidence>
<evidence type="ECO:0008006" key="5">
    <source>
        <dbReference type="Google" id="ProtNLM"/>
    </source>
</evidence>
<evidence type="ECO:0000256" key="1">
    <source>
        <dbReference type="SAM" id="SignalP"/>
    </source>
</evidence>
<evidence type="ECO:0000313" key="4">
    <source>
        <dbReference type="Proteomes" id="UP000001555"/>
    </source>
</evidence>
<name>B7P801_IXOSC</name>
<feature type="signal peptide" evidence="1">
    <location>
        <begin position="1"/>
        <end position="19"/>
    </location>
</feature>
<dbReference type="VEuPathDB" id="VectorBase:ISCI003277"/>
<proteinExistence type="predicted"/>
<dbReference type="VEuPathDB" id="VectorBase:ISCW003277"/>